<feature type="transmembrane region" description="Helical" evidence="2">
    <location>
        <begin position="442"/>
        <end position="466"/>
    </location>
</feature>
<comment type="caution">
    <text evidence="4">The sequence shown here is derived from an EMBL/GenBank/DDBJ whole genome shotgun (WGS) entry which is preliminary data.</text>
</comment>
<reference evidence="4" key="1">
    <citation type="submission" date="2021-02" db="EMBL/GenBank/DDBJ databases">
        <authorList>
            <person name="Dougan E. K."/>
            <person name="Rhodes N."/>
            <person name="Thang M."/>
            <person name="Chan C."/>
        </authorList>
    </citation>
    <scope>NUCLEOTIDE SEQUENCE</scope>
</reference>
<comment type="similarity">
    <text evidence="1">Belongs to the patched family.</text>
</comment>
<dbReference type="InterPro" id="IPR000731">
    <property type="entry name" value="SSD"/>
</dbReference>
<dbReference type="Pfam" id="PF12349">
    <property type="entry name" value="Sterol-sensing"/>
    <property type="match status" value="1"/>
</dbReference>
<feature type="transmembrane region" description="Helical" evidence="2">
    <location>
        <begin position="545"/>
        <end position="574"/>
    </location>
</feature>
<dbReference type="PROSITE" id="PS50156">
    <property type="entry name" value="SSD"/>
    <property type="match status" value="1"/>
</dbReference>
<feature type="transmembrane region" description="Helical" evidence="2">
    <location>
        <begin position="519"/>
        <end position="539"/>
    </location>
</feature>
<organism evidence="4 5">
    <name type="scientific">Symbiodinium natans</name>
    <dbReference type="NCBI Taxonomy" id="878477"/>
    <lineage>
        <taxon>Eukaryota</taxon>
        <taxon>Sar</taxon>
        <taxon>Alveolata</taxon>
        <taxon>Dinophyceae</taxon>
        <taxon>Suessiales</taxon>
        <taxon>Symbiodiniaceae</taxon>
        <taxon>Symbiodinium</taxon>
    </lineage>
</organism>
<feature type="transmembrane region" description="Helical" evidence="2">
    <location>
        <begin position="900"/>
        <end position="921"/>
    </location>
</feature>
<proteinExistence type="inferred from homology"/>
<dbReference type="InterPro" id="IPR053958">
    <property type="entry name" value="HMGCR/SNAP/NPC1-like_SSD"/>
</dbReference>
<evidence type="ECO:0000256" key="1">
    <source>
        <dbReference type="ARBA" id="ARBA00005585"/>
    </source>
</evidence>
<keyword evidence="2" id="KW-0812">Transmembrane</keyword>
<feature type="transmembrane region" description="Helical" evidence="2">
    <location>
        <begin position="974"/>
        <end position="997"/>
    </location>
</feature>
<dbReference type="EMBL" id="CAJNDS010002273">
    <property type="protein sequence ID" value="CAE7404880.1"/>
    <property type="molecule type" value="Genomic_DNA"/>
</dbReference>
<dbReference type="PANTHER" id="PTHR10796">
    <property type="entry name" value="PATCHED-RELATED"/>
    <property type="match status" value="1"/>
</dbReference>
<dbReference type="AlphaFoldDB" id="A0A812QUJ3"/>
<evidence type="ECO:0000256" key="2">
    <source>
        <dbReference type="SAM" id="Phobius"/>
    </source>
</evidence>
<dbReference type="GO" id="GO:0016020">
    <property type="term" value="C:membrane"/>
    <property type="evidence" value="ECO:0007669"/>
    <property type="project" value="TreeGrafter"/>
</dbReference>
<evidence type="ECO:0000313" key="4">
    <source>
        <dbReference type="EMBL" id="CAE7404880.1"/>
    </source>
</evidence>
<feature type="domain" description="SSD" evidence="3">
    <location>
        <begin position="414"/>
        <end position="574"/>
    </location>
</feature>
<evidence type="ECO:0000313" key="5">
    <source>
        <dbReference type="Proteomes" id="UP000604046"/>
    </source>
</evidence>
<protein>
    <submittedName>
        <fullName evidence="4">Ptchd3 protein</fullName>
    </submittedName>
</protein>
<dbReference type="InterPro" id="IPR051697">
    <property type="entry name" value="Patched_domain-protein"/>
</dbReference>
<sequence>MTVIERVLENFFEKVGRVVGTHPVKSLVCSVVFVVACCTGFMFLTNETRPEKQWVPAGAVALDHNDYVSQTYPGNSRFNLFSVTCNDVDLDNCNILDPKYLQRFHEINEKILNITIDGDEIVADLDTRHKRGEGDYRPWTQYAGDWSFSGRAARVNGSTVFTGRKCFAFGPFCGKQNILDVFRSDDHIISTLTTENVKLAVNEWEDQENFCPLTIAKQGSPCFDVNCQRYDTTMERQTCRNLARSYCDTECPTRTILMPDGEEATVPISWDNCRDRGCIQLGGFEAAATNTSNTQLNTDPNATGEAPESAFEFQPTKIKTMVGGLQLDSNQKFTGGKYLSGFFALNKAELYCPTAGVGDPIADEWERRALCFMGVNADTRATPKLDCPEDDLLKFSGLFQRSLGDEFGNAIRGDISKLTASYGVIIFYCAIMIGKCDAIHSGMFLSFVAVIIVGLTIGSTLGLMGFFGVPNGNLNNNLYFLLLGLGVDDAFVLSSEFQRHAREDKSRSIPERIAATARTGGISVLITSATDALAFLVGATTVLPALGWFCTYAGVSIVLCYTFQLTVFLPCLALNARRVEANRIDCCCCCRAPERTVEDPQGCCCGCCLPKAVFKGGQLSRGLKGFMTHVTTPVGQGVTFLLFAILTGMGIWGSTMAYKDFKLEWFIPDSSYVNEFFNINSEYFATGTPITVNMRATPATFEAQSNLRALHDYLTTTPLVNPDVAVDSWYEEFMTWAVEPGQAETAGAVFTPSRTDANAVFQDSADFYSALYTRDPATAVPSGCVITDGLKASRFNAELSLAATDKGTNRYDTMTSMRARCDELYPGSFPYSFDFLYWEEVGVIDVELTRNLLICGGVILVVIFALVPAPRIAIWVVLCVGLSIVDTLGFMYFWDVTISGVSTIYLLICVGLAVDYAAHIAHMFKESCGSPRERAIAAIERIGPCTFNAVLSTLLAVVVVGFSDSYVFRIFFKVLFLVVTIAGAHGLWLLPAILSVLGGSKEAKVEPA</sequence>
<keyword evidence="2" id="KW-1133">Transmembrane helix</keyword>
<accession>A0A812QUJ3</accession>
<dbReference type="PANTHER" id="PTHR10796:SF92">
    <property type="entry name" value="PATCHED-RELATED, ISOFORM A"/>
    <property type="match status" value="1"/>
</dbReference>
<keyword evidence="2" id="KW-0472">Membrane</keyword>
<keyword evidence="5" id="KW-1185">Reference proteome</keyword>
<dbReference type="Gene3D" id="1.20.1640.10">
    <property type="entry name" value="Multidrug efflux transporter AcrB transmembrane domain"/>
    <property type="match status" value="2"/>
</dbReference>
<evidence type="ECO:0000259" key="3">
    <source>
        <dbReference type="PROSITE" id="PS50156"/>
    </source>
</evidence>
<feature type="transmembrane region" description="Helical" evidence="2">
    <location>
        <begin position="637"/>
        <end position="658"/>
    </location>
</feature>
<dbReference type="SUPFAM" id="SSF82866">
    <property type="entry name" value="Multidrug efflux transporter AcrB transmembrane domain"/>
    <property type="match status" value="2"/>
</dbReference>
<name>A0A812QUJ3_9DINO</name>
<dbReference type="Proteomes" id="UP000604046">
    <property type="component" value="Unassembled WGS sequence"/>
</dbReference>
<gene>
    <name evidence="4" type="primary">Ptchd3</name>
    <name evidence="4" type="ORF">SNAT2548_LOCUS22025</name>
</gene>
<feature type="transmembrane region" description="Helical" evidence="2">
    <location>
        <begin position="942"/>
        <end position="962"/>
    </location>
</feature>
<dbReference type="OrthoDB" id="6510177at2759"/>
<feature type="transmembrane region" description="Helical" evidence="2">
    <location>
        <begin position="874"/>
        <end position="894"/>
    </location>
</feature>